<evidence type="ECO:0000256" key="5">
    <source>
        <dbReference type="ARBA" id="ARBA00022519"/>
    </source>
</evidence>
<dbReference type="EMBL" id="JBEPLM010000013">
    <property type="protein sequence ID" value="MET3596183.1"/>
    <property type="molecule type" value="Genomic_DNA"/>
</dbReference>
<dbReference type="Gene3D" id="1.10.3720.10">
    <property type="entry name" value="MetI-like"/>
    <property type="match status" value="1"/>
</dbReference>
<feature type="domain" description="ABC transmembrane type-1" evidence="10">
    <location>
        <begin position="41"/>
        <end position="243"/>
    </location>
</feature>
<dbReference type="CDD" id="cd06261">
    <property type="entry name" value="TM_PBP2"/>
    <property type="match status" value="1"/>
</dbReference>
<dbReference type="InterPro" id="IPR051613">
    <property type="entry name" value="ABC_transp_permease_HisMQ"/>
</dbReference>
<evidence type="ECO:0000256" key="7">
    <source>
        <dbReference type="ARBA" id="ARBA00022989"/>
    </source>
</evidence>
<keyword evidence="3 9" id="KW-0813">Transport</keyword>
<dbReference type="InterPro" id="IPR010065">
    <property type="entry name" value="AA_ABC_transptr_permease_3TM"/>
</dbReference>
<feature type="transmembrane region" description="Helical" evidence="9">
    <location>
        <begin position="77"/>
        <end position="99"/>
    </location>
</feature>
<feature type="transmembrane region" description="Helical" evidence="9">
    <location>
        <begin position="119"/>
        <end position="139"/>
    </location>
</feature>
<dbReference type="Proteomes" id="UP001549036">
    <property type="component" value="Unassembled WGS sequence"/>
</dbReference>
<accession>A0ABV2I014</accession>
<comment type="subcellular location">
    <subcellularLocation>
        <location evidence="1">Cell inner membrane</location>
        <topology evidence="1">Multi-pass membrane protein</topology>
    </subcellularLocation>
    <subcellularLocation>
        <location evidence="9">Cell membrane</location>
        <topology evidence="9">Multi-pass membrane protein</topology>
    </subcellularLocation>
</comment>
<protein>
    <submittedName>
        <fullName evidence="11">Octopine/nopaline transport system permease protein</fullName>
    </submittedName>
</protein>
<evidence type="ECO:0000256" key="1">
    <source>
        <dbReference type="ARBA" id="ARBA00004429"/>
    </source>
</evidence>
<gene>
    <name evidence="11" type="ORF">ABID26_005600</name>
</gene>
<comment type="caution">
    <text evidence="11">The sequence shown here is derived from an EMBL/GenBank/DDBJ whole genome shotgun (WGS) entry which is preliminary data.</text>
</comment>
<comment type="similarity">
    <text evidence="2">Belongs to the binding-protein-dependent transport system permease family. HisMQ subfamily.</text>
</comment>
<evidence type="ECO:0000256" key="6">
    <source>
        <dbReference type="ARBA" id="ARBA00022692"/>
    </source>
</evidence>
<evidence type="ECO:0000256" key="3">
    <source>
        <dbReference type="ARBA" id="ARBA00022448"/>
    </source>
</evidence>
<evidence type="ECO:0000259" key="10">
    <source>
        <dbReference type="PROSITE" id="PS50928"/>
    </source>
</evidence>
<organism evidence="11 12">
    <name type="scientific">Mesorhizobium shonense</name>
    <dbReference type="NCBI Taxonomy" id="1209948"/>
    <lineage>
        <taxon>Bacteria</taxon>
        <taxon>Pseudomonadati</taxon>
        <taxon>Pseudomonadota</taxon>
        <taxon>Alphaproteobacteria</taxon>
        <taxon>Hyphomicrobiales</taxon>
        <taxon>Phyllobacteriaceae</taxon>
        <taxon>Mesorhizobium</taxon>
    </lineage>
</organism>
<keyword evidence="8 9" id="KW-0472">Membrane</keyword>
<dbReference type="InterPro" id="IPR035906">
    <property type="entry name" value="MetI-like_sf"/>
</dbReference>
<dbReference type="InterPro" id="IPR000515">
    <property type="entry name" value="MetI-like"/>
</dbReference>
<keyword evidence="7 9" id="KW-1133">Transmembrane helix</keyword>
<feature type="transmembrane region" description="Helical" evidence="9">
    <location>
        <begin position="41"/>
        <end position="65"/>
    </location>
</feature>
<evidence type="ECO:0000256" key="9">
    <source>
        <dbReference type="RuleBase" id="RU363032"/>
    </source>
</evidence>
<dbReference type="SUPFAM" id="SSF161098">
    <property type="entry name" value="MetI-like"/>
    <property type="match status" value="1"/>
</dbReference>
<feature type="transmembrane region" description="Helical" evidence="9">
    <location>
        <begin position="221"/>
        <end position="242"/>
    </location>
</feature>
<keyword evidence="5" id="KW-0997">Cell inner membrane</keyword>
<evidence type="ECO:0000256" key="8">
    <source>
        <dbReference type="ARBA" id="ARBA00023136"/>
    </source>
</evidence>
<name>A0ABV2I014_9HYPH</name>
<sequence>MILSQQPAVAVRDGLTVSSMFETFWSLIVEQGWGLALLRGAFVTICIGLVGMVIGLIAAVPFAIARWQRVPVLSQVIDVYSIVVRGVPGLLVIYLLFFGSVDWVQKVAVAFGYRDMAESAYPSIIGILAIATISCAYSVEVMRGALEAVPKGLLEAAKSLALPTRVAFFRITLPLALRLALGGVNNVWQMTIKDTSLVSIVGMQELMRMAAIAAGTTRSPLLFYCIAASLFFAMTAVSQTLFGSAERHINRGFSGG</sequence>
<dbReference type="PANTHER" id="PTHR30133:SF2">
    <property type="entry name" value="ARGININE ABC TRANSPORTER PERMEASE PROTEIN ARTQ"/>
    <property type="match status" value="1"/>
</dbReference>
<evidence type="ECO:0000313" key="12">
    <source>
        <dbReference type="Proteomes" id="UP001549036"/>
    </source>
</evidence>
<keyword evidence="6 9" id="KW-0812">Transmembrane</keyword>
<keyword evidence="12" id="KW-1185">Reference proteome</keyword>
<dbReference type="PANTHER" id="PTHR30133">
    <property type="entry name" value="CATIONIC AMINO ACID TRANSPORTER, MEMBRANE COMPONENT"/>
    <property type="match status" value="1"/>
</dbReference>
<dbReference type="NCBIfam" id="TIGR01726">
    <property type="entry name" value="HEQRo_perm_3TM"/>
    <property type="match status" value="1"/>
</dbReference>
<dbReference type="Pfam" id="PF00528">
    <property type="entry name" value="BPD_transp_1"/>
    <property type="match status" value="1"/>
</dbReference>
<dbReference type="PROSITE" id="PS50928">
    <property type="entry name" value="ABC_TM1"/>
    <property type="match status" value="1"/>
</dbReference>
<evidence type="ECO:0000256" key="2">
    <source>
        <dbReference type="ARBA" id="ARBA00010072"/>
    </source>
</evidence>
<evidence type="ECO:0000313" key="11">
    <source>
        <dbReference type="EMBL" id="MET3596183.1"/>
    </source>
</evidence>
<keyword evidence="4" id="KW-1003">Cell membrane</keyword>
<proteinExistence type="inferred from homology"/>
<reference evidence="11 12" key="1">
    <citation type="submission" date="2024-06" db="EMBL/GenBank/DDBJ databases">
        <title>Genomic Encyclopedia of Type Strains, Phase IV (KMG-IV): sequencing the most valuable type-strain genomes for metagenomic binning, comparative biology and taxonomic classification.</title>
        <authorList>
            <person name="Goeker M."/>
        </authorList>
    </citation>
    <scope>NUCLEOTIDE SEQUENCE [LARGE SCALE GENOMIC DNA]</scope>
    <source>
        <strain evidence="11 12">DSM 29846</strain>
    </source>
</reference>
<evidence type="ECO:0000256" key="4">
    <source>
        <dbReference type="ARBA" id="ARBA00022475"/>
    </source>
</evidence>